<evidence type="ECO:0000256" key="2">
    <source>
        <dbReference type="ARBA" id="ARBA00004496"/>
    </source>
</evidence>
<dbReference type="InterPro" id="IPR018978">
    <property type="entry name" value="SDO1/SBDS_central"/>
</dbReference>
<evidence type="ECO:0000259" key="8">
    <source>
        <dbReference type="Pfam" id="PF01172"/>
    </source>
</evidence>
<evidence type="ECO:0000313" key="12">
    <source>
        <dbReference type="Proteomes" id="UP000796880"/>
    </source>
</evidence>
<feature type="domain" description="Ribosome maturation protein SDO1/SBDS C-terminal" evidence="10">
    <location>
        <begin position="174"/>
        <end position="238"/>
    </location>
</feature>
<keyword evidence="4" id="KW-0963">Cytoplasm</keyword>
<dbReference type="GO" id="GO:0005737">
    <property type="term" value="C:cytoplasm"/>
    <property type="evidence" value="ECO:0007669"/>
    <property type="project" value="UniProtKB-SubCell"/>
</dbReference>
<dbReference type="InterPro" id="IPR046928">
    <property type="entry name" value="SDO1/SBDS_C"/>
</dbReference>
<evidence type="ECO:0000256" key="5">
    <source>
        <dbReference type="ARBA" id="ARBA00022517"/>
    </source>
</evidence>
<protein>
    <recommendedName>
        <fullName evidence="13">Ribosome maturation protein SBDS</fullName>
    </recommendedName>
</protein>
<dbReference type="Gene3D" id="1.10.10.900">
    <property type="entry name" value="SBDS protein C-terminal domain, subdomain 1"/>
    <property type="match status" value="1"/>
</dbReference>
<dbReference type="SUPFAM" id="SSF89895">
    <property type="entry name" value="FYSH domain"/>
    <property type="match status" value="1"/>
</dbReference>
<dbReference type="InterPro" id="IPR019783">
    <property type="entry name" value="SDO1/SBDS_N"/>
</dbReference>
<dbReference type="InterPro" id="IPR039100">
    <property type="entry name" value="Sdo1/SBDS-like"/>
</dbReference>
<dbReference type="NCBIfam" id="TIGR00291">
    <property type="entry name" value="RNA_SBDS"/>
    <property type="match status" value="1"/>
</dbReference>
<dbReference type="InterPro" id="IPR037188">
    <property type="entry name" value="Sdo1/SBDS_central_sf"/>
</dbReference>
<evidence type="ECO:0000313" key="11">
    <source>
        <dbReference type="EMBL" id="KAF3445576.1"/>
    </source>
</evidence>
<dbReference type="Gene3D" id="3.30.70.240">
    <property type="match status" value="1"/>
</dbReference>
<dbReference type="Pfam" id="PF09377">
    <property type="entry name" value="SBDS_domain_II"/>
    <property type="match status" value="1"/>
</dbReference>
<evidence type="ECO:0000256" key="3">
    <source>
        <dbReference type="ARBA" id="ARBA00007433"/>
    </source>
</evidence>
<evidence type="ECO:0000259" key="9">
    <source>
        <dbReference type="Pfam" id="PF09377"/>
    </source>
</evidence>
<dbReference type="GO" id="GO:0042256">
    <property type="term" value="P:cytosolic ribosome assembly"/>
    <property type="evidence" value="ECO:0007669"/>
    <property type="project" value="InterPro"/>
</dbReference>
<dbReference type="GO" id="GO:0005634">
    <property type="term" value="C:nucleus"/>
    <property type="evidence" value="ECO:0007669"/>
    <property type="project" value="UniProtKB-SubCell"/>
</dbReference>
<dbReference type="AlphaFoldDB" id="A0A8K0H4B0"/>
<comment type="subunit">
    <text evidence="7">Associates with the 60S ribosomal subunit.</text>
</comment>
<comment type="caution">
    <text evidence="11">The sequence shown here is derived from an EMBL/GenBank/DDBJ whole genome shotgun (WGS) entry which is preliminary data.</text>
</comment>
<dbReference type="Pfam" id="PF01172">
    <property type="entry name" value="SBDS_N"/>
    <property type="match status" value="1"/>
</dbReference>
<dbReference type="Proteomes" id="UP000796880">
    <property type="component" value="Unassembled WGS sequence"/>
</dbReference>
<evidence type="ECO:0000256" key="6">
    <source>
        <dbReference type="ARBA" id="ARBA00023242"/>
    </source>
</evidence>
<keyword evidence="5" id="KW-0690">Ribosome biogenesis</keyword>
<dbReference type="FunFam" id="3.30.1250.10:FF:000001">
    <property type="entry name" value="SBDS, ribosome maturation factor"/>
    <property type="match status" value="1"/>
</dbReference>
<evidence type="ECO:0000259" key="10">
    <source>
        <dbReference type="Pfam" id="PF20268"/>
    </source>
</evidence>
<dbReference type="InterPro" id="IPR018023">
    <property type="entry name" value="Ribosome_mat_SBDS_CS"/>
</dbReference>
<dbReference type="Gene3D" id="3.30.1250.10">
    <property type="entry name" value="Ribosome maturation protein SBDS, N-terminal domain"/>
    <property type="match status" value="1"/>
</dbReference>
<comment type="subcellular location">
    <subcellularLocation>
        <location evidence="2">Cytoplasm</location>
    </subcellularLocation>
    <subcellularLocation>
        <location evidence="1">Nucleus</location>
    </subcellularLocation>
</comment>
<evidence type="ECO:0000256" key="7">
    <source>
        <dbReference type="ARBA" id="ARBA00049708"/>
    </source>
</evidence>
<dbReference type="InterPro" id="IPR036236">
    <property type="entry name" value="Znf_C2H2_sf"/>
</dbReference>
<dbReference type="Pfam" id="PF20268">
    <property type="entry name" value="SBDS_C"/>
    <property type="match status" value="1"/>
</dbReference>
<dbReference type="InterPro" id="IPR036786">
    <property type="entry name" value="Ribosome_mat_SBDS_N_sf"/>
</dbReference>
<name>A0A8K0H4B0_9ROSA</name>
<organism evidence="11 12">
    <name type="scientific">Rhamnella rubrinervis</name>
    <dbReference type="NCBI Taxonomy" id="2594499"/>
    <lineage>
        <taxon>Eukaryota</taxon>
        <taxon>Viridiplantae</taxon>
        <taxon>Streptophyta</taxon>
        <taxon>Embryophyta</taxon>
        <taxon>Tracheophyta</taxon>
        <taxon>Spermatophyta</taxon>
        <taxon>Magnoliopsida</taxon>
        <taxon>eudicotyledons</taxon>
        <taxon>Gunneridae</taxon>
        <taxon>Pentapetalae</taxon>
        <taxon>rosids</taxon>
        <taxon>fabids</taxon>
        <taxon>Rosales</taxon>
        <taxon>Rhamnaceae</taxon>
        <taxon>rhamnoid group</taxon>
        <taxon>Rhamneae</taxon>
        <taxon>Rhamnella</taxon>
    </lineage>
</organism>
<keyword evidence="6" id="KW-0539">Nucleus</keyword>
<proteinExistence type="inferred from homology"/>
<dbReference type="InterPro" id="IPR002140">
    <property type="entry name" value="Sdo1/SBDS"/>
</dbReference>
<dbReference type="Gene3D" id="3.30.160.60">
    <property type="entry name" value="Classic Zinc Finger"/>
    <property type="match status" value="1"/>
</dbReference>
<evidence type="ECO:0000256" key="4">
    <source>
        <dbReference type="ARBA" id="ARBA00022490"/>
    </source>
</evidence>
<comment type="similarity">
    <text evidence="3">Belongs to the SDO1/SBDS family.</text>
</comment>
<sequence length="357" mass="40456">MSRTLVQPVGQKRLTNVAVVRLKKRGNRFEIACYKNKVLSWRSGVEKDLDEVLQSQTVYSNVSKGILAKSKDLIAAFGSDDQSKICLEILEKGELQVAGKERESQLSSQFRDIATIVMQKTFNPETQRPYTISMIERLMRDIHFAVDPHSSSKKQALEVVQELQKHFPIKRSPMRLRLTVPKQELSSLLEKLNAWNANIVSEDHSGSQPFVICELDPGFYRDCEALMNNLQGRFEVLALSVHAEGDAHVDRYDDQEDEPPQLPKETTDTVAKLSEKMQEQTISSTSGNAAAEGKQNKCGTCNAFVGDSKQFRDHFKSDWHKHNLKRKTRQLPPLTEEECLADLEVGDSKADLKDYSF</sequence>
<accession>A0A8K0H4B0</accession>
<dbReference type="OrthoDB" id="10253092at2759"/>
<dbReference type="PROSITE" id="PS01267">
    <property type="entry name" value="UPF0023"/>
    <property type="match status" value="1"/>
</dbReference>
<feature type="domain" description="Ribosome maturation protein SDO1/SBDS central" evidence="9">
    <location>
        <begin position="111"/>
        <end position="171"/>
    </location>
</feature>
<feature type="domain" description="Ribosome maturation protein SDO1/SBDS N-terminal" evidence="8">
    <location>
        <begin position="16"/>
        <end position="102"/>
    </location>
</feature>
<keyword evidence="12" id="KW-1185">Reference proteome</keyword>
<reference evidence="11" key="1">
    <citation type="submission" date="2020-03" db="EMBL/GenBank/DDBJ databases">
        <title>A high-quality chromosome-level genome assembly of a woody plant with both climbing and erect habits, Rhamnella rubrinervis.</title>
        <authorList>
            <person name="Lu Z."/>
            <person name="Yang Y."/>
            <person name="Zhu X."/>
            <person name="Sun Y."/>
        </authorList>
    </citation>
    <scope>NUCLEOTIDE SEQUENCE</scope>
    <source>
        <strain evidence="11">BYM</strain>
        <tissue evidence="11">Leaf</tissue>
    </source>
</reference>
<dbReference type="FunFam" id="1.10.10.900:FF:000001">
    <property type="entry name" value="SBDS, ribosome maturation factor"/>
    <property type="match status" value="1"/>
</dbReference>
<dbReference type="SUPFAM" id="SSF57667">
    <property type="entry name" value="beta-beta-alpha zinc fingers"/>
    <property type="match status" value="1"/>
</dbReference>
<evidence type="ECO:0000256" key="1">
    <source>
        <dbReference type="ARBA" id="ARBA00004123"/>
    </source>
</evidence>
<dbReference type="PANTHER" id="PTHR10927:SF1">
    <property type="entry name" value="RIBOSOME MATURATION PROTEIN SBDS"/>
    <property type="match status" value="1"/>
</dbReference>
<dbReference type="EMBL" id="VOIH02000005">
    <property type="protein sequence ID" value="KAF3445576.1"/>
    <property type="molecule type" value="Genomic_DNA"/>
</dbReference>
<dbReference type="SUPFAM" id="SSF109728">
    <property type="entry name" value="Hypothetical protein AF0491, middle domain"/>
    <property type="match status" value="1"/>
</dbReference>
<evidence type="ECO:0008006" key="13">
    <source>
        <dbReference type="Google" id="ProtNLM"/>
    </source>
</evidence>
<gene>
    <name evidence="11" type="ORF">FNV43_RR10752</name>
</gene>
<dbReference type="PANTHER" id="PTHR10927">
    <property type="entry name" value="RIBOSOME MATURATION PROTEIN SBDS"/>
    <property type="match status" value="1"/>
</dbReference>